<reference evidence="2" key="1">
    <citation type="submission" date="2019-05" db="EMBL/GenBank/DDBJ databases">
        <title>Isolation and characterization of methanogens from the cold seep sediment at Four-Way Closure Ridge.</title>
        <authorList>
            <person name="You Y.-T."/>
            <person name="Chen S.-C."/>
            <person name="Zhang W.-L."/>
            <person name="Lai M.-C."/>
        </authorList>
    </citation>
    <scope>NUCLEOTIDE SEQUENCE</scope>
    <source>
        <strain evidence="2">FWC-SCC3</strain>
    </source>
</reference>
<evidence type="ECO:0000256" key="1">
    <source>
        <dbReference type="SAM" id="Phobius"/>
    </source>
</evidence>
<dbReference type="Proteomes" id="UP001168423">
    <property type="component" value="Unassembled WGS sequence"/>
</dbReference>
<name>A0ABT8M3A3_9EURY</name>
<organism evidence="2 3">
    <name type="scientific">Methanoculleus methanifontis</name>
    <dbReference type="NCBI Taxonomy" id="2584086"/>
    <lineage>
        <taxon>Archaea</taxon>
        <taxon>Methanobacteriati</taxon>
        <taxon>Methanobacteriota</taxon>
        <taxon>Stenosarchaea group</taxon>
        <taxon>Methanomicrobia</taxon>
        <taxon>Methanomicrobiales</taxon>
        <taxon>Methanomicrobiaceae</taxon>
        <taxon>Methanoculleus</taxon>
    </lineage>
</organism>
<keyword evidence="3" id="KW-1185">Reference proteome</keyword>
<dbReference type="EMBL" id="VCYI01000012">
    <property type="protein sequence ID" value="MDN7013268.1"/>
    <property type="molecule type" value="Genomic_DNA"/>
</dbReference>
<proteinExistence type="predicted"/>
<feature type="transmembrane region" description="Helical" evidence="1">
    <location>
        <begin position="7"/>
        <end position="24"/>
    </location>
</feature>
<keyword evidence="1" id="KW-1133">Transmembrane helix</keyword>
<keyword evidence="1" id="KW-0472">Membrane</keyword>
<evidence type="ECO:0000313" key="2">
    <source>
        <dbReference type="EMBL" id="MDN7013268.1"/>
    </source>
</evidence>
<dbReference type="RefSeq" id="WP_301677857.1">
    <property type="nucleotide sequence ID" value="NZ_VCYI01000012.1"/>
</dbReference>
<feature type="transmembrane region" description="Helical" evidence="1">
    <location>
        <begin position="61"/>
        <end position="82"/>
    </location>
</feature>
<accession>A0ABT8M3A3</accession>
<evidence type="ECO:0000313" key="3">
    <source>
        <dbReference type="Proteomes" id="UP001168423"/>
    </source>
</evidence>
<gene>
    <name evidence="2" type="ORF">FGW20_09480</name>
</gene>
<protein>
    <submittedName>
        <fullName evidence="2">Uncharacterized protein</fullName>
    </submittedName>
</protein>
<sequence length="83" mass="8719">MNALRLLITAGAAFYIAIFLVQVVQDGSLAGQALAGVVLLAVVAALTWMHDELALKRYETALLWVMVLGFLTYAAANAAGVLA</sequence>
<feature type="transmembrane region" description="Helical" evidence="1">
    <location>
        <begin position="30"/>
        <end position="49"/>
    </location>
</feature>
<comment type="caution">
    <text evidence="2">The sequence shown here is derived from an EMBL/GenBank/DDBJ whole genome shotgun (WGS) entry which is preliminary data.</text>
</comment>
<keyword evidence="1" id="KW-0812">Transmembrane</keyword>